<evidence type="ECO:0000256" key="1">
    <source>
        <dbReference type="ARBA" id="ARBA00004184"/>
    </source>
</evidence>
<dbReference type="PANTHER" id="PTHR46806">
    <property type="entry name" value="F5/8 TYPE C DOMAIN-CONTAINING PROTEIN"/>
    <property type="match status" value="1"/>
</dbReference>
<dbReference type="GeneID" id="119730983"/>
<accession>A0A914A983</accession>
<keyword evidence="6" id="KW-1015">Disulfide bond</keyword>
<dbReference type="PANTHER" id="PTHR46806:SF5">
    <property type="entry name" value="F5_8 TYPE C DOMAIN-CONTAINING PROTEIN"/>
    <property type="match status" value="1"/>
</dbReference>
<evidence type="ECO:0000259" key="7">
    <source>
        <dbReference type="PROSITE" id="PS50022"/>
    </source>
</evidence>
<dbReference type="OrthoDB" id="5985199at2759"/>
<protein>
    <recommendedName>
        <fullName evidence="7">F5/8 type C domain-containing protein</fullName>
    </recommendedName>
</protein>
<evidence type="ECO:0000313" key="8">
    <source>
        <dbReference type="EnsemblMetazoa" id="XP_038059996.1"/>
    </source>
</evidence>
<evidence type="ECO:0000256" key="6">
    <source>
        <dbReference type="ARBA" id="ARBA00023157"/>
    </source>
</evidence>
<sequence>MAPYYLDELFLSEDSDEIQIYFNCSRAETVPTVIECSIPEPLGLEDGTITDDHITASSHITIYPAREGRLNDDGVWMPQWDDDTIPWIEVGLIDSTVVRGVITQGYSKFTYFVTQYKVAYQKQFSSDREYVTDENGDIKVFKGNTNANGDTPVTNLFDESVVATVVRIEPTEWKTAAALRLELLGCRLN</sequence>
<dbReference type="PROSITE" id="PS01286">
    <property type="entry name" value="FA58C_2"/>
    <property type="match status" value="1"/>
</dbReference>
<dbReference type="InterPro" id="IPR008979">
    <property type="entry name" value="Galactose-bd-like_sf"/>
</dbReference>
<dbReference type="RefSeq" id="XP_038059996.1">
    <property type="nucleotide sequence ID" value="XM_038204068.1"/>
</dbReference>
<dbReference type="GO" id="GO:0005886">
    <property type="term" value="C:plasma membrane"/>
    <property type="evidence" value="ECO:0007669"/>
    <property type="project" value="TreeGrafter"/>
</dbReference>
<evidence type="ECO:0000256" key="4">
    <source>
        <dbReference type="ARBA" id="ARBA00022889"/>
    </source>
</evidence>
<dbReference type="Gene3D" id="2.60.120.260">
    <property type="entry name" value="Galactose-binding domain-like"/>
    <property type="match status" value="1"/>
</dbReference>
<keyword evidence="5" id="KW-0472">Membrane</keyword>
<name>A0A914A983_PATMI</name>
<dbReference type="PROSITE" id="PS50022">
    <property type="entry name" value="FA58C_3"/>
    <property type="match status" value="1"/>
</dbReference>
<dbReference type="InterPro" id="IPR000421">
    <property type="entry name" value="FA58C"/>
</dbReference>
<proteinExistence type="predicted"/>
<evidence type="ECO:0000256" key="2">
    <source>
        <dbReference type="ARBA" id="ARBA00004613"/>
    </source>
</evidence>
<dbReference type="SMART" id="SM00231">
    <property type="entry name" value="FA58C"/>
    <property type="match status" value="1"/>
</dbReference>
<dbReference type="GO" id="GO:0038023">
    <property type="term" value="F:signaling receptor activity"/>
    <property type="evidence" value="ECO:0007669"/>
    <property type="project" value="TreeGrafter"/>
</dbReference>
<keyword evidence="3" id="KW-0964">Secreted</keyword>
<reference evidence="8" key="1">
    <citation type="submission" date="2022-11" db="UniProtKB">
        <authorList>
            <consortium name="EnsemblMetazoa"/>
        </authorList>
    </citation>
    <scope>IDENTIFICATION</scope>
</reference>
<dbReference type="EnsemblMetazoa" id="XM_038204068.1">
    <property type="protein sequence ID" value="XP_038059996.1"/>
    <property type="gene ID" value="LOC119730983"/>
</dbReference>
<dbReference type="GO" id="GO:0005576">
    <property type="term" value="C:extracellular region"/>
    <property type="evidence" value="ECO:0007669"/>
    <property type="project" value="UniProtKB-SubCell"/>
</dbReference>
<keyword evidence="9" id="KW-1185">Reference proteome</keyword>
<dbReference type="Pfam" id="PF00754">
    <property type="entry name" value="F5_F8_type_C"/>
    <property type="match status" value="1"/>
</dbReference>
<dbReference type="GO" id="GO:0012505">
    <property type="term" value="C:endomembrane system"/>
    <property type="evidence" value="ECO:0007669"/>
    <property type="project" value="UniProtKB-SubCell"/>
</dbReference>
<evidence type="ECO:0000313" key="9">
    <source>
        <dbReference type="Proteomes" id="UP000887568"/>
    </source>
</evidence>
<dbReference type="AlphaFoldDB" id="A0A914A983"/>
<evidence type="ECO:0000256" key="3">
    <source>
        <dbReference type="ARBA" id="ARBA00022525"/>
    </source>
</evidence>
<dbReference type="GO" id="GO:0007155">
    <property type="term" value="P:cell adhesion"/>
    <property type="evidence" value="ECO:0007669"/>
    <property type="project" value="UniProtKB-KW"/>
</dbReference>
<comment type="subcellular location">
    <subcellularLocation>
        <location evidence="1">Endomembrane system</location>
        <topology evidence="1">Peripheral membrane protein</topology>
    </subcellularLocation>
    <subcellularLocation>
        <location evidence="2">Secreted</location>
    </subcellularLocation>
</comment>
<dbReference type="SUPFAM" id="SSF49785">
    <property type="entry name" value="Galactose-binding domain-like"/>
    <property type="match status" value="1"/>
</dbReference>
<dbReference type="CDD" id="cd00057">
    <property type="entry name" value="FA58C"/>
    <property type="match status" value="1"/>
</dbReference>
<organism evidence="8 9">
    <name type="scientific">Patiria miniata</name>
    <name type="common">Bat star</name>
    <name type="synonym">Asterina miniata</name>
    <dbReference type="NCBI Taxonomy" id="46514"/>
    <lineage>
        <taxon>Eukaryota</taxon>
        <taxon>Metazoa</taxon>
        <taxon>Echinodermata</taxon>
        <taxon>Eleutherozoa</taxon>
        <taxon>Asterozoa</taxon>
        <taxon>Asteroidea</taxon>
        <taxon>Valvatacea</taxon>
        <taxon>Valvatida</taxon>
        <taxon>Asterinidae</taxon>
        <taxon>Patiria</taxon>
    </lineage>
</organism>
<dbReference type="InterPro" id="IPR050633">
    <property type="entry name" value="Neuropilin_MCO_CoagFactor"/>
</dbReference>
<dbReference type="Proteomes" id="UP000887568">
    <property type="component" value="Unplaced"/>
</dbReference>
<evidence type="ECO:0000256" key="5">
    <source>
        <dbReference type="ARBA" id="ARBA00023136"/>
    </source>
</evidence>
<feature type="domain" description="F5/8 type C" evidence="7">
    <location>
        <begin position="36"/>
        <end position="186"/>
    </location>
</feature>
<keyword evidence="4" id="KW-0130">Cell adhesion</keyword>